<protein>
    <submittedName>
        <fullName evidence="3">Ovule protein</fullName>
    </submittedName>
</protein>
<name>A0A0M3I5C7_ASCLU</name>
<keyword evidence="1" id="KW-0812">Transmembrane</keyword>
<sequence length="110" mass="12818">MPMAKVKQLKERIGIKLFNKAFFGKTTEDGTAKKPAIENTRRCFVRPREISSKRSIHDSTNAVDHMTNISTGQTMHSWMKCVKMRKKFLFYSFFFLSSLCTSQLPFLDSW</sequence>
<dbReference type="AlphaFoldDB" id="A0A0M3I5C7"/>
<evidence type="ECO:0000256" key="1">
    <source>
        <dbReference type="SAM" id="Phobius"/>
    </source>
</evidence>
<reference evidence="3" key="1">
    <citation type="submission" date="2017-02" db="UniProtKB">
        <authorList>
            <consortium name="WormBaseParasite"/>
        </authorList>
    </citation>
    <scope>IDENTIFICATION</scope>
</reference>
<proteinExistence type="predicted"/>
<keyword evidence="1" id="KW-1133">Transmembrane helix</keyword>
<feature type="transmembrane region" description="Helical" evidence="1">
    <location>
        <begin position="88"/>
        <end position="107"/>
    </location>
</feature>
<dbReference type="Proteomes" id="UP000036681">
    <property type="component" value="Unplaced"/>
</dbReference>
<evidence type="ECO:0000313" key="2">
    <source>
        <dbReference type="Proteomes" id="UP000036681"/>
    </source>
</evidence>
<organism evidence="2 3">
    <name type="scientific">Ascaris lumbricoides</name>
    <name type="common">Giant roundworm</name>
    <dbReference type="NCBI Taxonomy" id="6252"/>
    <lineage>
        <taxon>Eukaryota</taxon>
        <taxon>Metazoa</taxon>
        <taxon>Ecdysozoa</taxon>
        <taxon>Nematoda</taxon>
        <taxon>Chromadorea</taxon>
        <taxon>Rhabditida</taxon>
        <taxon>Spirurina</taxon>
        <taxon>Ascaridomorpha</taxon>
        <taxon>Ascaridoidea</taxon>
        <taxon>Ascarididae</taxon>
        <taxon>Ascaris</taxon>
    </lineage>
</organism>
<keyword evidence="2" id="KW-1185">Reference proteome</keyword>
<accession>A0A0M3I5C7</accession>
<dbReference type="WBParaSite" id="ALUE_0001212901-mRNA-1">
    <property type="protein sequence ID" value="ALUE_0001212901-mRNA-1"/>
    <property type="gene ID" value="ALUE_0001212901"/>
</dbReference>
<keyword evidence="1" id="KW-0472">Membrane</keyword>
<evidence type="ECO:0000313" key="3">
    <source>
        <dbReference type="WBParaSite" id="ALUE_0001212901-mRNA-1"/>
    </source>
</evidence>